<protein>
    <submittedName>
        <fullName evidence="7">Uncharacterized protein</fullName>
    </submittedName>
</protein>
<dbReference type="GO" id="GO:0051295">
    <property type="term" value="P:establishment of meiotic spindle localization"/>
    <property type="evidence" value="ECO:0007669"/>
    <property type="project" value="TreeGrafter"/>
</dbReference>
<gene>
    <name evidence="7" type="ORF">THRCLA_09628</name>
</gene>
<feature type="region of interest" description="Disordered" evidence="6">
    <location>
        <begin position="40"/>
        <end position="59"/>
    </location>
</feature>
<dbReference type="InterPro" id="IPR011992">
    <property type="entry name" value="EF-hand-dom_pair"/>
</dbReference>
<dbReference type="InterPro" id="IPR051185">
    <property type="entry name" value="ASPM"/>
</dbReference>
<dbReference type="GO" id="GO:0005516">
    <property type="term" value="F:calmodulin binding"/>
    <property type="evidence" value="ECO:0007669"/>
    <property type="project" value="UniProtKB-KW"/>
</dbReference>
<dbReference type="AlphaFoldDB" id="A0A1V9YVD1"/>
<evidence type="ECO:0000256" key="1">
    <source>
        <dbReference type="ARBA" id="ARBA00004496"/>
    </source>
</evidence>
<dbReference type="GO" id="GO:0005737">
    <property type="term" value="C:cytoplasm"/>
    <property type="evidence" value="ECO:0007669"/>
    <property type="project" value="UniProtKB-SubCell"/>
</dbReference>
<comment type="subcellular location">
    <subcellularLocation>
        <location evidence="1">Cytoplasm</location>
    </subcellularLocation>
</comment>
<keyword evidence="4" id="KW-0112">Calmodulin-binding</keyword>
<dbReference type="GO" id="GO:0000922">
    <property type="term" value="C:spindle pole"/>
    <property type="evidence" value="ECO:0007669"/>
    <property type="project" value="TreeGrafter"/>
</dbReference>
<keyword evidence="8" id="KW-1185">Reference proteome</keyword>
<evidence type="ECO:0000256" key="4">
    <source>
        <dbReference type="ARBA" id="ARBA00022860"/>
    </source>
</evidence>
<evidence type="ECO:0000313" key="7">
    <source>
        <dbReference type="EMBL" id="OQR89706.1"/>
    </source>
</evidence>
<feature type="coiled-coil region" evidence="5">
    <location>
        <begin position="592"/>
        <end position="626"/>
    </location>
</feature>
<feature type="non-terminal residue" evidence="7">
    <location>
        <position position="1024"/>
    </location>
</feature>
<evidence type="ECO:0000256" key="3">
    <source>
        <dbReference type="ARBA" id="ARBA00022737"/>
    </source>
</evidence>
<proteinExistence type="predicted"/>
<dbReference type="GO" id="GO:0007051">
    <property type="term" value="P:spindle organization"/>
    <property type="evidence" value="ECO:0007669"/>
    <property type="project" value="TreeGrafter"/>
</dbReference>
<dbReference type="Proteomes" id="UP000243217">
    <property type="component" value="Unassembled WGS sequence"/>
</dbReference>
<dbReference type="PANTHER" id="PTHR22706">
    <property type="entry name" value="ASSEMBLY FACTOR FOR SPINDLE MICROTUBULES"/>
    <property type="match status" value="1"/>
</dbReference>
<dbReference type="Gene3D" id="1.10.238.10">
    <property type="entry name" value="EF-hand"/>
    <property type="match status" value="1"/>
</dbReference>
<dbReference type="SMART" id="SM00015">
    <property type="entry name" value="IQ"/>
    <property type="match status" value="8"/>
</dbReference>
<dbReference type="Pfam" id="PF00612">
    <property type="entry name" value="IQ"/>
    <property type="match status" value="5"/>
</dbReference>
<name>A0A1V9YVD1_9STRA</name>
<dbReference type="SUPFAM" id="SSF47473">
    <property type="entry name" value="EF-hand"/>
    <property type="match status" value="1"/>
</dbReference>
<dbReference type="Gene3D" id="1.20.5.190">
    <property type="match status" value="2"/>
</dbReference>
<evidence type="ECO:0000256" key="6">
    <source>
        <dbReference type="SAM" id="MobiDB-lite"/>
    </source>
</evidence>
<reference evidence="7 8" key="1">
    <citation type="journal article" date="2014" name="Genome Biol. Evol.">
        <title>The secreted proteins of Achlya hypogyna and Thraustotheca clavata identify the ancestral oomycete secretome and reveal gene acquisitions by horizontal gene transfer.</title>
        <authorList>
            <person name="Misner I."/>
            <person name="Blouin N."/>
            <person name="Leonard G."/>
            <person name="Richards T.A."/>
            <person name="Lane C.E."/>
        </authorList>
    </citation>
    <scope>NUCLEOTIDE SEQUENCE [LARGE SCALE GENOMIC DNA]</scope>
    <source>
        <strain evidence="7 8">ATCC 34112</strain>
    </source>
</reference>
<dbReference type="GO" id="GO:0000278">
    <property type="term" value="P:mitotic cell cycle"/>
    <property type="evidence" value="ECO:0007669"/>
    <property type="project" value="TreeGrafter"/>
</dbReference>
<sequence>MTDAGSFTRLALDLEKCEAYAPELWDRVYKRMHSRVRMYDSNKVTRKRPRPVPATSTKSLKSYLDQPQLVQQLLQGPLPEKRSIASPSSVSGSIRRESCGIVIQEEKPKLPILKVLTPRTRQWISRMPKPKEEEWNAINQLQAFADDAIQRKVHSVSDLTNRHNLYGNIQHGTNPTKPLIKQRRPRIIAAPKEVVERQRMALEDVNVGVHSLFLLSAPNDEKKLMNEEDFNIHVVFECNGMFSNDVNITDYFAAAAVAYLQQDTRKHLIELDKSHKVWLNAALKQDYLHTVASESLHDALDQAKKWLPLDVIYQHGKGPYASVHIHKAMDMVQKSLIRLKNLVLVEAFSKWLNSTLKLRQIEKDNAQLQLQCWWRQVLARQEVIIRRELRRQQIERELKLLAWLSTKKDHAAKVITKHMRSYAKTCQAKRQLARIKAAMRIQRFQRQRHALWSQFLQILRHQRQVKAAIILQTWVRGFLAKRALILARKLSAVELKRLYAQAVASEKARQLRLIGAVLLVQRNFRNRVHSRKEKFAVIRRRHAKKVAAVIRVQAWWRMKSAQKLRHHFVNAIPPAVLKIQMAWRRYFTRMQLKQLRLKKQIAIRTRKQAKKDYKRQQRQLHKQRSHAKGLSKVLIQVQDQMQTVQKVIREPSVEQREKAACKLQAGWRGYKTRRRVGKLHAQTTESNRRNEIRKRKNAAIAIQRIVRGVLGRKRWWEYKIITSVISIQRLFRSRISRQAVLDLQRYIKAAVLIKKCWIQKKSFVEYRRQRRAVVKIQALARMFLQVKDFRLYIQMRQRRLELHSIGAVLLSQTMIFVQKTLLLWSYQFPYIPGKDQPDSNVQRPLLRKDSPPQCFGIWQLLFLAICRYGNPPDTTELDNMRFSKFMKEIPGGLHKTLCPLQTIDVAFAKGKVGKSRTISFMAFHKVMESILALRFPDLTSPEARFLQFMQKHVLVSKYGEPFRLQLSQLAMDRSHWAAHTIQTMFRHALQRERHNEFLVRFRALCERKTKGKAALAIQSWWRQL</sequence>
<evidence type="ECO:0000256" key="2">
    <source>
        <dbReference type="ARBA" id="ARBA00022490"/>
    </source>
</evidence>
<comment type="caution">
    <text evidence="7">The sequence shown here is derived from an EMBL/GenBank/DDBJ whole genome shotgun (WGS) entry which is preliminary data.</text>
</comment>
<evidence type="ECO:0000313" key="8">
    <source>
        <dbReference type="Proteomes" id="UP000243217"/>
    </source>
</evidence>
<dbReference type="EMBL" id="JNBS01002680">
    <property type="protein sequence ID" value="OQR89706.1"/>
    <property type="molecule type" value="Genomic_DNA"/>
</dbReference>
<evidence type="ECO:0000256" key="5">
    <source>
        <dbReference type="SAM" id="Coils"/>
    </source>
</evidence>
<accession>A0A1V9YVD1</accession>
<keyword evidence="5" id="KW-0175">Coiled coil</keyword>
<organism evidence="7 8">
    <name type="scientific">Thraustotheca clavata</name>
    <dbReference type="NCBI Taxonomy" id="74557"/>
    <lineage>
        <taxon>Eukaryota</taxon>
        <taxon>Sar</taxon>
        <taxon>Stramenopiles</taxon>
        <taxon>Oomycota</taxon>
        <taxon>Saprolegniomycetes</taxon>
        <taxon>Saprolegniales</taxon>
        <taxon>Achlyaceae</taxon>
        <taxon>Thraustotheca</taxon>
    </lineage>
</organism>
<dbReference type="STRING" id="74557.A0A1V9YVD1"/>
<dbReference type="InterPro" id="IPR000048">
    <property type="entry name" value="IQ_motif_EF-hand-BS"/>
</dbReference>
<dbReference type="PROSITE" id="PS50096">
    <property type="entry name" value="IQ"/>
    <property type="match status" value="6"/>
</dbReference>
<dbReference type="OrthoDB" id="77153at2759"/>
<keyword evidence="2" id="KW-0963">Cytoplasm</keyword>
<dbReference type="PANTHER" id="PTHR22706:SF1">
    <property type="entry name" value="ASSEMBLY FACTOR FOR SPINDLE MICROTUBULES"/>
    <property type="match status" value="1"/>
</dbReference>
<keyword evidence="3" id="KW-0677">Repeat</keyword>